<proteinExistence type="predicted"/>
<name>A0ACC0LXG5_RHOML</name>
<dbReference type="Proteomes" id="UP001062846">
    <property type="component" value="Chromosome 10"/>
</dbReference>
<comment type="caution">
    <text evidence="1">The sequence shown here is derived from an EMBL/GenBank/DDBJ whole genome shotgun (WGS) entry which is preliminary data.</text>
</comment>
<evidence type="ECO:0000313" key="1">
    <source>
        <dbReference type="EMBL" id="KAI8533375.1"/>
    </source>
</evidence>
<organism evidence="1 2">
    <name type="scientific">Rhododendron molle</name>
    <name type="common">Chinese azalea</name>
    <name type="synonym">Azalea mollis</name>
    <dbReference type="NCBI Taxonomy" id="49168"/>
    <lineage>
        <taxon>Eukaryota</taxon>
        <taxon>Viridiplantae</taxon>
        <taxon>Streptophyta</taxon>
        <taxon>Embryophyta</taxon>
        <taxon>Tracheophyta</taxon>
        <taxon>Spermatophyta</taxon>
        <taxon>Magnoliopsida</taxon>
        <taxon>eudicotyledons</taxon>
        <taxon>Gunneridae</taxon>
        <taxon>Pentapetalae</taxon>
        <taxon>asterids</taxon>
        <taxon>Ericales</taxon>
        <taxon>Ericaceae</taxon>
        <taxon>Ericoideae</taxon>
        <taxon>Rhodoreae</taxon>
        <taxon>Rhododendron</taxon>
    </lineage>
</organism>
<accession>A0ACC0LXG5</accession>
<sequence length="122" mass="14149">MSGLLLPLHPDLQRRWICGVGELLGCLVCSLSSRFLVHFCHPTNRPRRRPRREKREEEVAKNFSGDSIADWCRSLPLLPSFYSVLVFGWLWGRQNEFSVLEDPVQKLDLQKSSSFHLLCPEI</sequence>
<protein>
    <submittedName>
        <fullName evidence="1">Uncharacterized protein</fullName>
    </submittedName>
</protein>
<evidence type="ECO:0000313" key="2">
    <source>
        <dbReference type="Proteomes" id="UP001062846"/>
    </source>
</evidence>
<dbReference type="EMBL" id="CM046397">
    <property type="protein sequence ID" value="KAI8533375.1"/>
    <property type="molecule type" value="Genomic_DNA"/>
</dbReference>
<reference evidence="1" key="1">
    <citation type="submission" date="2022-02" db="EMBL/GenBank/DDBJ databases">
        <title>Plant Genome Project.</title>
        <authorList>
            <person name="Zhang R.-G."/>
        </authorList>
    </citation>
    <scope>NUCLEOTIDE SEQUENCE</scope>
    <source>
        <strain evidence="1">AT1</strain>
    </source>
</reference>
<gene>
    <name evidence="1" type="ORF">RHMOL_Rhmol10G0004300</name>
</gene>
<keyword evidence="2" id="KW-1185">Reference proteome</keyword>